<dbReference type="PANTHER" id="PTHR23279">
    <property type="entry name" value="DEFECTIVE PROBOSCIS EXTENSION RESPONSE DPR -RELATED"/>
    <property type="match status" value="1"/>
</dbReference>
<dbReference type="InterPro" id="IPR003599">
    <property type="entry name" value="Ig_sub"/>
</dbReference>
<dbReference type="Proteomes" id="UP000711488">
    <property type="component" value="Unassembled WGS sequence"/>
</dbReference>
<reference evidence="3" key="2">
    <citation type="journal article" date="2018" name="Environ. Sci. Technol.">
        <title>The Toxicogenome of Hyalella azteca: A Model for Sediment Ecotoxicology and Evolutionary Toxicology.</title>
        <authorList>
            <person name="Poynton H.C."/>
            <person name="Hasenbein S."/>
            <person name="Benoit J.B."/>
            <person name="Sepulveda M.S."/>
            <person name="Poelchau M.F."/>
            <person name="Hughes D.S.T."/>
            <person name="Murali S.C."/>
            <person name="Chen S."/>
            <person name="Glastad K.M."/>
            <person name="Goodisman M.A.D."/>
            <person name="Werren J.H."/>
            <person name="Vineis J.H."/>
            <person name="Bowen J.L."/>
            <person name="Friedrich M."/>
            <person name="Jones J."/>
            <person name="Robertson H.M."/>
            <person name="Feyereisen R."/>
            <person name="Mechler-Hickson A."/>
            <person name="Mathers N."/>
            <person name="Lee C.E."/>
            <person name="Colbourne J.K."/>
            <person name="Biales A."/>
            <person name="Johnston J.S."/>
            <person name="Wellborn G.A."/>
            <person name="Rosendale A.J."/>
            <person name="Cridge A.G."/>
            <person name="Munoz-Torres M.C."/>
            <person name="Bain P.A."/>
            <person name="Manny A.R."/>
            <person name="Major K.M."/>
            <person name="Lambert F.N."/>
            <person name="Vulpe C.D."/>
            <person name="Tuck P."/>
            <person name="Blalock B.J."/>
            <person name="Lin Y.Y."/>
            <person name="Smith M.E."/>
            <person name="Ochoa-Acuna H."/>
            <person name="Chen M.M."/>
            <person name="Childers C.P."/>
            <person name="Qu J."/>
            <person name="Dugan S."/>
            <person name="Lee S.L."/>
            <person name="Chao H."/>
            <person name="Dinh H."/>
            <person name="Han Y."/>
            <person name="Doddapaneni H."/>
            <person name="Worley K.C."/>
            <person name="Muzny D.M."/>
            <person name="Gibbs R.A."/>
            <person name="Richards S."/>
        </authorList>
    </citation>
    <scope>NUCLEOTIDE SEQUENCE</scope>
    <source>
        <strain evidence="3">HAZT.00-mixed</strain>
        <tissue evidence="3">Whole organism</tissue>
    </source>
</reference>
<evidence type="ECO:0000313" key="3">
    <source>
        <dbReference type="EMBL" id="KAA0186347.1"/>
    </source>
</evidence>
<proteinExistence type="predicted"/>
<dbReference type="InterPro" id="IPR036179">
    <property type="entry name" value="Ig-like_dom_sf"/>
</dbReference>
<accession>A0A6A0GS38</accession>
<dbReference type="PROSITE" id="PS50835">
    <property type="entry name" value="IG_LIKE"/>
    <property type="match status" value="1"/>
</dbReference>
<dbReference type="EMBL" id="JQDR03015626">
    <property type="protein sequence ID" value="KAA0186347.1"/>
    <property type="molecule type" value="Genomic_DNA"/>
</dbReference>
<dbReference type="GO" id="GO:0050808">
    <property type="term" value="P:synapse organization"/>
    <property type="evidence" value="ECO:0007669"/>
    <property type="project" value="TreeGrafter"/>
</dbReference>
<dbReference type="InterPro" id="IPR007110">
    <property type="entry name" value="Ig-like_dom"/>
</dbReference>
<dbReference type="InterPro" id="IPR037448">
    <property type="entry name" value="Zig-8"/>
</dbReference>
<gene>
    <name evidence="3" type="ORF">HAZT_HAZT011379</name>
</gene>
<dbReference type="Gene3D" id="2.60.40.10">
    <property type="entry name" value="Immunoglobulins"/>
    <property type="match status" value="1"/>
</dbReference>
<name>A0A6A0GS38_HYAAZ</name>
<dbReference type="PANTHER" id="PTHR23279:SF21">
    <property type="entry name" value="DEFECTIVE PROBOSCIS EXTENSION RESPONSE 11, ISOFORM B-RELATED"/>
    <property type="match status" value="1"/>
</dbReference>
<reference evidence="3" key="3">
    <citation type="submission" date="2019-06" db="EMBL/GenBank/DDBJ databases">
        <authorList>
            <person name="Poynton C."/>
            <person name="Hasenbein S."/>
            <person name="Benoit J.B."/>
            <person name="Sepulveda M.S."/>
            <person name="Poelchau M.F."/>
            <person name="Murali S.C."/>
            <person name="Chen S."/>
            <person name="Glastad K.M."/>
            <person name="Werren J.H."/>
            <person name="Vineis J.H."/>
            <person name="Bowen J.L."/>
            <person name="Friedrich M."/>
            <person name="Jones J."/>
            <person name="Robertson H.M."/>
            <person name="Feyereisen R."/>
            <person name="Mechler-Hickson A."/>
            <person name="Mathers N."/>
            <person name="Lee C.E."/>
            <person name="Colbourne J.K."/>
            <person name="Biales A."/>
            <person name="Johnston J.S."/>
            <person name="Wellborn G.A."/>
            <person name="Rosendale A.J."/>
            <person name="Cridge A.G."/>
            <person name="Munoz-Torres M.C."/>
            <person name="Bain P.A."/>
            <person name="Manny A.R."/>
            <person name="Major K.M."/>
            <person name="Lambert F.N."/>
            <person name="Vulpe C.D."/>
            <person name="Tuck P."/>
            <person name="Blalock B.J."/>
            <person name="Lin Y.-Y."/>
            <person name="Smith M.E."/>
            <person name="Ochoa-Acuna H."/>
            <person name="Chen M.-J.M."/>
            <person name="Childers C.P."/>
            <person name="Qu J."/>
            <person name="Dugan S."/>
            <person name="Lee S.L."/>
            <person name="Chao H."/>
            <person name="Dinh H."/>
            <person name="Han Y."/>
            <person name="Doddapaneni H."/>
            <person name="Worley K.C."/>
            <person name="Muzny D.M."/>
            <person name="Gibbs R.A."/>
            <person name="Richards S."/>
        </authorList>
    </citation>
    <scope>NUCLEOTIDE SEQUENCE</scope>
    <source>
        <strain evidence="3">HAZT.00-mixed</strain>
        <tissue evidence="3">Whole organism</tissue>
    </source>
</reference>
<organism evidence="3">
    <name type="scientific">Hyalella azteca</name>
    <name type="common">Amphipod</name>
    <dbReference type="NCBI Taxonomy" id="294128"/>
    <lineage>
        <taxon>Eukaryota</taxon>
        <taxon>Metazoa</taxon>
        <taxon>Ecdysozoa</taxon>
        <taxon>Arthropoda</taxon>
        <taxon>Crustacea</taxon>
        <taxon>Multicrustacea</taxon>
        <taxon>Malacostraca</taxon>
        <taxon>Eumalacostraca</taxon>
        <taxon>Peracarida</taxon>
        <taxon>Amphipoda</taxon>
        <taxon>Senticaudata</taxon>
        <taxon>Talitrida</taxon>
        <taxon>Talitroidea</taxon>
        <taxon>Hyalellidae</taxon>
        <taxon>Hyalella</taxon>
    </lineage>
</organism>
<feature type="compositionally biased region" description="Gly residues" evidence="1">
    <location>
        <begin position="1"/>
        <end position="15"/>
    </location>
</feature>
<dbReference type="AlphaFoldDB" id="A0A6A0GS38"/>
<dbReference type="InterPro" id="IPR013783">
    <property type="entry name" value="Ig-like_fold"/>
</dbReference>
<dbReference type="SUPFAM" id="SSF48726">
    <property type="entry name" value="Immunoglobulin"/>
    <property type="match status" value="1"/>
</dbReference>
<evidence type="ECO:0000256" key="1">
    <source>
        <dbReference type="SAM" id="MobiDB-lite"/>
    </source>
</evidence>
<reference evidence="3" key="1">
    <citation type="submission" date="2014-08" db="EMBL/GenBank/DDBJ databases">
        <authorList>
            <person name="Murali S."/>
            <person name="Richards S."/>
            <person name="Bandaranaike D."/>
            <person name="Bellair M."/>
            <person name="Blankenburg K."/>
            <person name="Chao H."/>
            <person name="Dinh H."/>
            <person name="Doddapaneni H."/>
            <person name="Dugan-Rocha S."/>
            <person name="Elkadiri S."/>
            <person name="Gnanaolivu R."/>
            <person name="Hughes D."/>
            <person name="Lee S."/>
            <person name="Li M."/>
            <person name="Ming W."/>
            <person name="Munidasa M."/>
            <person name="Muniz J."/>
            <person name="Nguyen L."/>
            <person name="Osuji N."/>
            <person name="Pu L.-L."/>
            <person name="Puazo M."/>
            <person name="Skinner E."/>
            <person name="Qu C."/>
            <person name="Quiroz J."/>
            <person name="Raj R."/>
            <person name="Weissenberger G."/>
            <person name="Xin Y."/>
            <person name="Zou X."/>
            <person name="Han Y."/>
            <person name="Worley K."/>
            <person name="Muzny D."/>
            <person name="Gibbs R."/>
        </authorList>
    </citation>
    <scope>NUCLEOTIDE SEQUENCE</scope>
    <source>
        <strain evidence="3">HAZT.00-mixed</strain>
        <tissue evidence="3">Whole organism</tissue>
    </source>
</reference>
<feature type="domain" description="Ig-like" evidence="2">
    <location>
        <begin position="106"/>
        <end position="241"/>
    </location>
</feature>
<sequence length="251" mass="27537">MTGGLEGSTGTGGSQDAGEIPSQDVRKVDLDHASYAHRQYETLAVKNSDSRIHKTDYSGIASRDNHRSAVVEPNFNLPSLFPDFSSSHRPSRFPPPYGTPSPPPIPEFGSSTPTNISAQHGSNIFLQCRIKNLSNQSRTERATRAILAAINNSRLLTKLSTAVARNLTTIDTSRQQSSPIVRSLDQVTFIADERFHVFQEPDSGSWSLQIRYVQARDGGTYECQVSSEPKISHFVHFTVVSECLMAMLASA</sequence>
<dbReference type="CDD" id="cd00096">
    <property type="entry name" value="Ig"/>
    <property type="match status" value="1"/>
</dbReference>
<feature type="region of interest" description="Disordered" evidence="1">
    <location>
        <begin position="1"/>
        <end position="31"/>
    </location>
</feature>
<dbReference type="SMART" id="SM00409">
    <property type="entry name" value="IG"/>
    <property type="match status" value="1"/>
</dbReference>
<dbReference type="InterPro" id="IPR013106">
    <property type="entry name" value="Ig_V-set"/>
</dbReference>
<dbReference type="Pfam" id="PF07686">
    <property type="entry name" value="V-set"/>
    <property type="match status" value="1"/>
</dbReference>
<protein>
    <recommendedName>
        <fullName evidence="2">Ig-like domain-containing protein</fullName>
    </recommendedName>
</protein>
<comment type="caution">
    <text evidence="3">The sequence shown here is derived from an EMBL/GenBank/DDBJ whole genome shotgun (WGS) entry which is preliminary data.</text>
</comment>
<evidence type="ECO:0000259" key="2">
    <source>
        <dbReference type="PROSITE" id="PS50835"/>
    </source>
</evidence>
<dbReference type="GO" id="GO:0032589">
    <property type="term" value="C:neuron projection membrane"/>
    <property type="evidence" value="ECO:0007669"/>
    <property type="project" value="TreeGrafter"/>
</dbReference>